<name>A0A6S7GSF3_PARCT</name>
<organism evidence="1 2">
    <name type="scientific">Paramuricea clavata</name>
    <name type="common">Red gorgonian</name>
    <name type="synonym">Violescent sea-whip</name>
    <dbReference type="NCBI Taxonomy" id="317549"/>
    <lineage>
        <taxon>Eukaryota</taxon>
        <taxon>Metazoa</taxon>
        <taxon>Cnidaria</taxon>
        <taxon>Anthozoa</taxon>
        <taxon>Octocorallia</taxon>
        <taxon>Malacalcyonacea</taxon>
        <taxon>Plexauridae</taxon>
        <taxon>Paramuricea</taxon>
    </lineage>
</organism>
<gene>
    <name evidence="1" type="ORF">PACLA_8A031652</name>
</gene>
<evidence type="ECO:0000313" key="2">
    <source>
        <dbReference type="Proteomes" id="UP001152795"/>
    </source>
</evidence>
<comment type="caution">
    <text evidence="1">The sequence shown here is derived from an EMBL/GenBank/DDBJ whole genome shotgun (WGS) entry which is preliminary data.</text>
</comment>
<evidence type="ECO:0000313" key="1">
    <source>
        <dbReference type="EMBL" id="CAB3989137.1"/>
    </source>
</evidence>
<reference evidence="1" key="1">
    <citation type="submission" date="2020-04" db="EMBL/GenBank/DDBJ databases">
        <authorList>
            <person name="Alioto T."/>
            <person name="Alioto T."/>
            <person name="Gomez Garrido J."/>
        </authorList>
    </citation>
    <scope>NUCLEOTIDE SEQUENCE</scope>
    <source>
        <strain evidence="1">A484AB</strain>
    </source>
</reference>
<proteinExistence type="predicted"/>
<accession>A0A6S7GSF3</accession>
<dbReference type="AlphaFoldDB" id="A0A6S7GSF3"/>
<dbReference type="PANTHER" id="PTHR33845:SF1">
    <property type="entry name" value="C2H2-TYPE DOMAIN-CONTAINING PROTEIN"/>
    <property type="match status" value="1"/>
</dbReference>
<keyword evidence="2" id="KW-1185">Reference proteome</keyword>
<dbReference type="PANTHER" id="PTHR33845">
    <property type="entry name" value="C2H2-TYPE DOMAIN-CONTAINING PROTEIN"/>
    <property type="match status" value="1"/>
</dbReference>
<dbReference type="OrthoDB" id="5980678at2759"/>
<dbReference type="EMBL" id="CACRXK020001435">
    <property type="protein sequence ID" value="CAB3989137.1"/>
    <property type="molecule type" value="Genomic_DNA"/>
</dbReference>
<sequence length="264" mass="30244">MLPIVQEEEADVVDDASYQCNEPGCSYVSANFEALQDHINFGKHVLSTKGNKGIYDRLRRDWAHKFATLSIEPVNRTSNILVKVSYSRQDWTPESRGWALQNPSGGGTRFSEKVKSYLQSRFDTGELAGRKADTNQVSKEMRAARNLDGTRKFNREEWLAARKRKRQTEGKETALAGDNADAENEEQLLEDEIEFLNEKHRNQVIEEVLDQVGLVHPITYDGYNICELAKLDKLSRFKVIELKEMCNFFELSPKARDTKPLLIE</sequence>
<dbReference type="Proteomes" id="UP001152795">
    <property type="component" value="Unassembled WGS sequence"/>
</dbReference>
<protein>
    <submittedName>
        <fullName evidence="1">Uncharacterized protein</fullName>
    </submittedName>
</protein>